<proteinExistence type="predicted"/>
<accession>A0A4C1WHB0</accession>
<gene>
    <name evidence="2" type="ORF">EVAR_81368_1</name>
</gene>
<sequence length="147" mass="16755">MISHVCNGNYSRDKTVTTPWRTFVFPRRAGCAHVGVGVARAFYVYSRRPLCPLKSTVVIKSDGKLNQNRDPTFRIQVAQHDLTPPLRRRDRQMSRLAIKLRYAPLTLCAHNESEERHASLPLGMVSPPKSERDIKSERHASLPLEHS</sequence>
<organism evidence="2 3">
    <name type="scientific">Eumeta variegata</name>
    <name type="common">Bagworm moth</name>
    <name type="synonym">Eumeta japonica</name>
    <dbReference type="NCBI Taxonomy" id="151549"/>
    <lineage>
        <taxon>Eukaryota</taxon>
        <taxon>Metazoa</taxon>
        <taxon>Ecdysozoa</taxon>
        <taxon>Arthropoda</taxon>
        <taxon>Hexapoda</taxon>
        <taxon>Insecta</taxon>
        <taxon>Pterygota</taxon>
        <taxon>Neoptera</taxon>
        <taxon>Endopterygota</taxon>
        <taxon>Lepidoptera</taxon>
        <taxon>Glossata</taxon>
        <taxon>Ditrysia</taxon>
        <taxon>Tineoidea</taxon>
        <taxon>Psychidae</taxon>
        <taxon>Oiketicinae</taxon>
        <taxon>Eumeta</taxon>
    </lineage>
</organism>
<reference evidence="2 3" key="1">
    <citation type="journal article" date="2019" name="Commun. Biol.">
        <title>The bagworm genome reveals a unique fibroin gene that provides high tensile strength.</title>
        <authorList>
            <person name="Kono N."/>
            <person name="Nakamura H."/>
            <person name="Ohtoshi R."/>
            <person name="Tomita M."/>
            <person name="Numata K."/>
            <person name="Arakawa K."/>
        </authorList>
    </citation>
    <scope>NUCLEOTIDE SEQUENCE [LARGE SCALE GENOMIC DNA]</scope>
</reference>
<protein>
    <submittedName>
        <fullName evidence="2">Uncharacterized protein</fullName>
    </submittedName>
</protein>
<name>A0A4C1WHB0_EUMVA</name>
<dbReference type="AlphaFoldDB" id="A0A4C1WHB0"/>
<evidence type="ECO:0000313" key="2">
    <source>
        <dbReference type="EMBL" id="GBP49749.1"/>
    </source>
</evidence>
<keyword evidence="3" id="KW-1185">Reference proteome</keyword>
<dbReference type="EMBL" id="BGZK01000552">
    <property type="protein sequence ID" value="GBP49749.1"/>
    <property type="molecule type" value="Genomic_DNA"/>
</dbReference>
<dbReference type="Proteomes" id="UP000299102">
    <property type="component" value="Unassembled WGS sequence"/>
</dbReference>
<evidence type="ECO:0000256" key="1">
    <source>
        <dbReference type="SAM" id="MobiDB-lite"/>
    </source>
</evidence>
<evidence type="ECO:0000313" key="3">
    <source>
        <dbReference type="Proteomes" id="UP000299102"/>
    </source>
</evidence>
<feature type="region of interest" description="Disordered" evidence="1">
    <location>
        <begin position="117"/>
        <end position="147"/>
    </location>
</feature>
<comment type="caution">
    <text evidence="2">The sequence shown here is derived from an EMBL/GenBank/DDBJ whole genome shotgun (WGS) entry which is preliminary data.</text>
</comment>
<feature type="compositionally biased region" description="Basic and acidic residues" evidence="1">
    <location>
        <begin position="129"/>
        <end position="147"/>
    </location>
</feature>